<dbReference type="PANTHER" id="PTHR30543">
    <property type="entry name" value="CHROMATE REDUCTASE"/>
    <property type="match status" value="1"/>
</dbReference>
<evidence type="ECO:0000313" key="2">
    <source>
        <dbReference type="EMBL" id="EFG49108.1"/>
    </source>
</evidence>
<name>A0ABN0A7A8_AERVM</name>
<dbReference type="Gene3D" id="3.40.50.360">
    <property type="match status" value="1"/>
</dbReference>
<accession>A0ABN0A7A8</accession>
<protein>
    <submittedName>
        <fullName evidence="2">Flavin reductase</fullName>
        <ecNumber evidence="2">1.7.-.-</ecNumber>
    </submittedName>
</protein>
<evidence type="ECO:0000259" key="1">
    <source>
        <dbReference type="Pfam" id="PF03358"/>
    </source>
</evidence>
<dbReference type="InterPro" id="IPR005025">
    <property type="entry name" value="FMN_Rdtase-like_dom"/>
</dbReference>
<dbReference type="Pfam" id="PF03358">
    <property type="entry name" value="FMN_red"/>
    <property type="match status" value="1"/>
</dbReference>
<reference evidence="2 3" key="1">
    <citation type="submission" date="2010-04" db="EMBL/GenBank/DDBJ databases">
        <authorList>
            <person name="Muzny D."/>
            <person name="Qin X."/>
            <person name="Deng J."/>
            <person name="Jiang H."/>
            <person name="Liu Y."/>
            <person name="Qu J."/>
            <person name="Song X.-Z."/>
            <person name="Zhang L."/>
            <person name="Thornton R."/>
            <person name="Coyle M."/>
            <person name="Francisco L."/>
            <person name="Jackson L."/>
            <person name="Javaid M."/>
            <person name="Korchina V."/>
            <person name="Kovar C."/>
            <person name="Mata R."/>
            <person name="Mathew T."/>
            <person name="Ngo R."/>
            <person name="Nguyen L."/>
            <person name="Nguyen N."/>
            <person name="Okwuonu G."/>
            <person name="Ongeri F."/>
            <person name="Pham C."/>
            <person name="Simmons D."/>
            <person name="Wilczek-Boney K."/>
            <person name="Hale W."/>
            <person name="Jakkamsetti A."/>
            <person name="Pham P."/>
            <person name="Ruth R."/>
            <person name="San Lucas F."/>
            <person name="Warren J."/>
            <person name="Zhang J."/>
            <person name="Zhao Z."/>
            <person name="Zhou C."/>
            <person name="Zhu D."/>
            <person name="Lee S."/>
            <person name="Bess C."/>
            <person name="Blankenburg K."/>
            <person name="Forbes L."/>
            <person name="Fu Q."/>
            <person name="Gubbala S."/>
            <person name="Hirani K."/>
            <person name="Jayaseelan J.C."/>
            <person name="Lara F."/>
            <person name="Munidasa M."/>
            <person name="Palculict T."/>
            <person name="Patil S."/>
            <person name="Pu L.-L."/>
            <person name="Saada N."/>
            <person name="Tang L."/>
            <person name="Weissenberger G."/>
            <person name="Zhu Y."/>
            <person name="Hemphill L."/>
            <person name="Shang Y."/>
            <person name="Youmans B."/>
            <person name="Ayvaz T."/>
            <person name="Ross M."/>
            <person name="Santibanez J."/>
            <person name="Aqrawi P."/>
            <person name="Gross S."/>
            <person name="Joshi V."/>
            <person name="Fowler G."/>
            <person name="Nazareth L."/>
            <person name="Reid J."/>
            <person name="Worley K."/>
            <person name="Petrosino J."/>
            <person name="Highlander S."/>
            <person name="Gibbs R."/>
            <person name="Gibbs R."/>
        </authorList>
    </citation>
    <scope>NUCLEOTIDE SEQUENCE [LARGE SCALE GENOMIC DNA]</scope>
    <source>
        <strain evidence="2 3">ATCC 11563</strain>
    </source>
</reference>
<feature type="domain" description="NADPH-dependent FMN reductase-like" evidence="1">
    <location>
        <begin position="47"/>
        <end position="191"/>
    </location>
</feature>
<dbReference type="EMBL" id="ADNT01000095">
    <property type="protein sequence ID" value="EFG49108.1"/>
    <property type="molecule type" value="Genomic_DNA"/>
</dbReference>
<dbReference type="SUPFAM" id="SSF52218">
    <property type="entry name" value="Flavoproteins"/>
    <property type="match status" value="1"/>
</dbReference>
<gene>
    <name evidence="2" type="ORF">HMPREF0061_1561</name>
</gene>
<evidence type="ECO:0000313" key="3">
    <source>
        <dbReference type="Proteomes" id="UP000003764"/>
    </source>
</evidence>
<dbReference type="GO" id="GO:0016491">
    <property type="term" value="F:oxidoreductase activity"/>
    <property type="evidence" value="ECO:0007669"/>
    <property type="project" value="UniProtKB-KW"/>
</dbReference>
<dbReference type="InterPro" id="IPR050712">
    <property type="entry name" value="NAD(P)H-dep_reductase"/>
</dbReference>
<dbReference type="InterPro" id="IPR029039">
    <property type="entry name" value="Flavoprotein-like_sf"/>
</dbReference>
<dbReference type="EC" id="1.7.-.-" evidence="2"/>
<dbReference type="Proteomes" id="UP000003764">
    <property type="component" value="Unassembled WGS sequence"/>
</dbReference>
<sequence>MTNLHFAIKNLLYEALTFDISNSRCYDISCKIKKLRIFEKEIFNMTKFGVVVGSIRQNSLSEGVAKAIVAGLPEGSEVNFLEIANLPLYNQDLDANSPAEYEEFRAQVAAQDAIIFVTPEHNRNIPAALKNALDVASRPWGQNVWAGKPALVASQSISGIAGTLAHHSLRQSLVFLDLQTMAQPELYINTSETSDMETGEVTNEDSKQFLASAGAQFAEYAAKFVG</sequence>
<proteinExistence type="predicted"/>
<keyword evidence="2" id="KW-0560">Oxidoreductase</keyword>
<keyword evidence="3" id="KW-1185">Reference proteome</keyword>
<dbReference type="PANTHER" id="PTHR30543:SF21">
    <property type="entry name" value="NAD(P)H-DEPENDENT FMN REDUCTASE LOT6"/>
    <property type="match status" value="1"/>
</dbReference>
<comment type="caution">
    <text evidence="2">The sequence shown here is derived from an EMBL/GenBank/DDBJ whole genome shotgun (WGS) entry which is preliminary data.</text>
</comment>
<organism evidence="2 3">
    <name type="scientific">Aerococcus viridans (strain ATCC 11563 / DSM 20340 / CCUG 4311 / JCM 20461 / NBRC 12219 / NCTC 8251 / M1)</name>
    <dbReference type="NCBI Taxonomy" id="655812"/>
    <lineage>
        <taxon>Bacteria</taxon>
        <taxon>Bacillati</taxon>
        <taxon>Bacillota</taxon>
        <taxon>Bacilli</taxon>
        <taxon>Lactobacillales</taxon>
        <taxon>Aerococcaceae</taxon>
        <taxon>Aerococcus</taxon>
    </lineage>
</organism>